<gene>
    <name evidence="2" type="ORF">BDQ12DRAFT_672037</name>
</gene>
<reference evidence="2 3" key="1">
    <citation type="journal article" date="2019" name="Nat. Ecol. Evol.">
        <title>Megaphylogeny resolves global patterns of mushroom evolution.</title>
        <authorList>
            <person name="Varga T."/>
            <person name="Krizsan K."/>
            <person name="Foldi C."/>
            <person name="Dima B."/>
            <person name="Sanchez-Garcia M."/>
            <person name="Sanchez-Ramirez S."/>
            <person name="Szollosi G.J."/>
            <person name="Szarkandi J.G."/>
            <person name="Papp V."/>
            <person name="Albert L."/>
            <person name="Andreopoulos W."/>
            <person name="Angelini C."/>
            <person name="Antonin V."/>
            <person name="Barry K.W."/>
            <person name="Bougher N.L."/>
            <person name="Buchanan P."/>
            <person name="Buyck B."/>
            <person name="Bense V."/>
            <person name="Catcheside P."/>
            <person name="Chovatia M."/>
            <person name="Cooper J."/>
            <person name="Damon W."/>
            <person name="Desjardin D."/>
            <person name="Finy P."/>
            <person name="Geml J."/>
            <person name="Haridas S."/>
            <person name="Hughes K."/>
            <person name="Justo A."/>
            <person name="Karasinski D."/>
            <person name="Kautmanova I."/>
            <person name="Kiss B."/>
            <person name="Kocsube S."/>
            <person name="Kotiranta H."/>
            <person name="LaButti K.M."/>
            <person name="Lechner B.E."/>
            <person name="Liimatainen K."/>
            <person name="Lipzen A."/>
            <person name="Lukacs Z."/>
            <person name="Mihaltcheva S."/>
            <person name="Morgado L.N."/>
            <person name="Niskanen T."/>
            <person name="Noordeloos M.E."/>
            <person name="Ohm R.A."/>
            <person name="Ortiz-Santana B."/>
            <person name="Ovrebo C."/>
            <person name="Racz N."/>
            <person name="Riley R."/>
            <person name="Savchenko A."/>
            <person name="Shiryaev A."/>
            <person name="Soop K."/>
            <person name="Spirin V."/>
            <person name="Szebenyi C."/>
            <person name="Tomsovsky M."/>
            <person name="Tulloss R.E."/>
            <person name="Uehling J."/>
            <person name="Grigoriev I.V."/>
            <person name="Vagvolgyi C."/>
            <person name="Papp T."/>
            <person name="Martin F.M."/>
            <person name="Miettinen O."/>
            <person name="Hibbett D.S."/>
            <person name="Nagy L.G."/>
        </authorList>
    </citation>
    <scope>NUCLEOTIDE SEQUENCE [LARGE SCALE GENOMIC DNA]</scope>
    <source>
        <strain evidence="2 3">CBS 166.37</strain>
    </source>
</reference>
<dbReference type="STRING" id="68775.A0A5C3LEE2"/>
<evidence type="ECO:0000313" key="2">
    <source>
        <dbReference type="EMBL" id="TFK31217.1"/>
    </source>
</evidence>
<sequence>EDGSLFFLISSSYAIVDTLCQTIQDANNASCEDSQWDATWAIVSFTGWAPSTRRNADRPTFTLAIEIISGEGIGRSRSLSGWATPQKLPVHPLRSSLLSWNRNKREEVYEVEEYTHQSQHRDWRWNDFWDDICGLTYDDEFAIPYDACSRWCHAACCDIVEGEVSEEWRCWECQPRDVYRERAVRLQKARIRVLEERKRRKAEESVWERKKAKRKGSPGVERKRSTSAAAIEGDGGKRLSALQPHQQLHHSQQQHIVGHQQCPSNQDKHTAGYIPILRDLVSQTDIRAKLRQRAKDWRGITALSTPSVASQSFSPFSQPTTPVFVDPHVPLSRTHIRMLPLGAAMHPALATHTHLSVHPPTYASHTASPVSSSSLITKYTLLDYSYPATPNLAANESRHMDLGLLWTEGAGEGRREDGDMGRDTHDESKDIDGDETEVEVDM</sequence>
<feature type="region of interest" description="Disordered" evidence="1">
    <location>
        <begin position="205"/>
        <end position="231"/>
    </location>
</feature>
<dbReference type="Gene3D" id="3.30.40.10">
    <property type="entry name" value="Zinc/RING finger domain, C3HC4 (zinc finger)"/>
    <property type="match status" value="1"/>
</dbReference>
<evidence type="ECO:0000256" key="1">
    <source>
        <dbReference type="SAM" id="MobiDB-lite"/>
    </source>
</evidence>
<organism evidence="2 3">
    <name type="scientific">Crucibulum laeve</name>
    <dbReference type="NCBI Taxonomy" id="68775"/>
    <lineage>
        <taxon>Eukaryota</taxon>
        <taxon>Fungi</taxon>
        <taxon>Dikarya</taxon>
        <taxon>Basidiomycota</taxon>
        <taxon>Agaricomycotina</taxon>
        <taxon>Agaricomycetes</taxon>
        <taxon>Agaricomycetidae</taxon>
        <taxon>Agaricales</taxon>
        <taxon>Agaricineae</taxon>
        <taxon>Nidulariaceae</taxon>
        <taxon>Crucibulum</taxon>
    </lineage>
</organism>
<dbReference type="OrthoDB" id="79252at2759"/>
<protein>
    <recommendedName>
        <fullName evidence="4">Zinc finger PHD-type domain-containing protein</fullName>
    </recommendedName>
</protein>
<dbReference type="SUPFAM" id="SSF57903">
    <property type="entry name" value="FYVE/PHD zinc finger"/>
    <property type="match status" value="1"/>
</dbReference>
<evidence type="ECO:0000313" key="3">
    <source>
        <dbReference type="Proteomes" id="UP000308652"/>
    </source>
</evidence>
<keyword evidence="3" id="KW-1185">Reference proteome</keyword>
<feature type="compositionally biased region" description="Low complexity" evidence="1">
    <location>
        <begin position="244"/>
        <end position="255"/>
    </location>
</feature>
<name>A0A5C3LEE2_9AGAR</name>
<feature type="non-terminal residue" evidence="2">
    <location>
        <position position="1"/>
    </location>
</feature>
<feature type="compositionally biased region" description="Basic and acidic residues" evidence="1">
    <location>
        <begin position="411"/>
        <end position="431"/>
    </location>
</feature>
<feature type="compositionally biased region" description="Acidic residues" evidence="1">
    <location>
        <begin position="432"/>
        <end position="442"/>
    </location>
</feature>
<dbReference type="EMBL" id="ML213820">
    <property type="protein sequence ID" value="TFK31217.1"/>
    <property type="molecule type" value="Genomic_DNA"/>
</dbReference>
<dbReference type="InterPro" id="IPR011011">
    <property type="entry name" value="Znf_FYVE_PHD"/>
</dbReference>
<feature type="region of interest" description="Disordered" evidence="1">
    <location>
        <begin position="244"/>
        <end position="269"/>
    </location>
</feature>
<dbReference type="Proteomes" id="UP000308652">
    <property type="component" value="Unassembled WGS sequence"/>
</dbReference>
<evidence type="ECO:0008006" key="4">
    <source>
        <dbReference type="Google" id="ProtNLM"/>
    </source>
</evidence>
<dbReference type="AlphaFoldDB" id="A0A5C3LEE2"/>
<dbReference type="InterPro" id="IPR013083">
    <property type="entry name" value="Znf_RING/FYVE/PHD"/>
</dbReference>
<accession>A0A5C3LEE2</accession>
<proteinExistence type="predicted"/>
<feature type="region of interest" description="Disordered" evidence="1">
    <location>
        <begin position="410"/>
        <end position="442"/>
    </location>
</feature>